<comment type="catalytic activity">
    <reaction evidence="1">
        <text>ATP + protein L-histidine = ADP + protein N-phospho-L-histidine.</text>
        <dbReference type="EC" id="2.7.13.3"/>
    </reaction>
</comment>
<keyword evidence="8" id="KW-0902">Two-component regulatory system</keyword>
<evidence type="ECO:0000256" key="2">
    <source>
        <dbReference type="ARBA" id="ARBA00012438"/>
    </source>
</evidence>
<sequence length="296" mass="32259">MSRKSQDDAMKSLSPLSEAACSRPALHAMQDAQTDREIDAASSQEHIEALRRQIVALQRISSLGILASGVFHELNNALTPVLNYAKLGLRNPDPAYRERAFNRILEAAQRATTITGGMLGLSRPGRDPNHREPIDLNRLVEEVVMLIGKDLNRHKVRLEVQLMSRPFAKVNPAQIQQVLINLLINARQAMPDGGVVRLKLALDPSGRMVELSVLDHGEGIAPENLRRIFEPFFSTKTGPDSSGVGGTGLGLAVCRDIIEAHHGRLRAESRQGRGSTFTLLLPSCPPPESSTRVGAA</sequence>
<dbReference type="PANTHER" id="PTHR43065:SF46">
    <property type="entry name" value="C4-DICARBOXYLATE TRANSPORT SENSOR PROTEIN DCTB"/>
    <property type="match status" value="1"/>
</dbReference>
<dbReference type="GO" id="GO:0000155">
    <property type="term" value="F:phosphorelay sensor kinase activity"/>
    <property type="evidence" value="ECO:0007669"/>
    <property type="project" value="InterPro"/>
</dbReference>
<dbReference type="AlphaFoldDB" id="A0A1U7CUV2"/>
<keyword evidence="11" id="KW-1185">Reference proteome</keyword>
<dbReference type="InterPro" id="IPR003661">
    <property type="entry name" value="HisK_dim/P_dom"/>
</dbReference>
<evidence type="ECO:0000256" key="6">
    <source>
        <dbReference type="ARBA" id="ARBA00022777"/>
    </source>
</evidence>
<dbReference type="SMART" id="SM00387">
    <property type="entry name" value="HATPase_c"/>
    <property type="match status" value="1"/>
</dbReference>
<proteinExistence type="predicted"/>
<organism evidence="10 11">
    <name type="scientific">Paludisphaera borealis</name>
    <dbReference type="NCBI Taxonomy" id="1387353"/>
    <lineage>
        <taxon>Bacteria</taxon>
        <taxon>Pseudomonadati</taxon>
        <taxon>Planctomycetota</taxon>
        <taxon>Planctomycetia</taxon>
        <taxon>Isosphaerales</taxon>
        <taxon>Isosphaeraceae</taxon>
        <taxon>Paludisphaera</taxon>
    </lineage>
</organism>
<dbReference type="InterPro" id="IPR004358">
    <property type="entry name" value="Sig_transdc_His_kin-like_C"/>
</dbReference>
<dbReference type="Gene3D" id="1.10.287.130">
    <property type="match status" value="1"/>
</dbReference>
<dbReference type="InterPro" id="IPR036890">
    <property type="entry name" value="HATPase_C_sf"/>
</dbReference>
<evidence type="ECO:0000313" key="10">
    <source>
        <dbReference type="EMBL" id="APW62688.1"/>
    </source>
</evidence>
<evidence type="ECO:0000256" key="7">
    <source>
        <dbReference type="ARBA" id="ARBA00022840"/>
    </source>
</evidence>
<dbReference type="Pfam" id="PF02518">
    <property type="entry name" value="HATPase_c"/>
    <property type="match status" value="1"/>
</dbReference>
<evidence type="ECO:0000259" key="9">
    <source>
        <dbReference type="PROSITE" id="PS50109"/>
    </source>
</evidence>
<dbReference type="InterPro" id="IPR036097">
    <property type="entry name" value="HisK_dim/P_sf"/>
</dbReference>
<dbReference type="Pfam" id="PF00512">
    <property type="entry name" value="HisKA"/>
    <property type="match status" value="1"/>
</dbReference>
<dbReference type="KEGG" id="pbor:BSF38_04239"/>
<dbReference type="Proteomes" id="UP000186309">
    <property type="component" value="Chromosome"/>
</dbReference>
<evidence type="ECO:0000256" key="1">
    <source>
        <dbReference type="ARBA" id="ARBA00000085"/>
    </source>
</evidence>
<dbReference type="STRING" id="1387353.BSF38_04239"/>
<dbReference type="SUPFAM" id="SSF47384">
    <property type="entry name" value="Homodimeric domain of signal transducing histidine kinase"/>
    <property type="match status" value="1"/>
</dbReference>
<reference evidence="11" key="1">
    <citation type="submission" date="2016-12" db="EMBL/GenBank/DDBJ databases">
        <title>Comparative genomics of four Isosphaeraceae planctomycetes: a common pool of plasmids and glycoside hydrolase genes.</title>
        <authorList>
            <person name="Ivanova A."/>
        </authorList>
    </citation>
    <scope>NUCLEOTIDE SEQUENCE [LARGE SCALE GENOMIC DNA]</scope>
    <source>
        <strain evidence="11">PX4</strain>
    </source>
</reference>
<dbReference type="PANTHER" id="PTHR43065">
    <property type="entry name" value="SENSOR HISTIDINE KINASE"/>
    <property type="match status" value="1"/>
</dbReference>
<dbReference type="PRINTS" id="PR00344">
    <property type="entry name" value="BCTRLSENSOR"/>
</dbReference>
<keyword evidence="4 10" id="KW-0808">Transferase</keyword>
<evidence type="ECO:0000256" key="3">
    <source>
        <dbReference type="ARBA" id="ARBA00022553"/>
    </source>
</evidence>
<protein>
    <recommendedName>
        <fullName evidence="2">histidine kinase</fullName>
        <ecNumber evidence="2">2.7.13.3</ecNumber>
    </recommendedName>
</protein>
<dbReference type="InterPro" id="IPR003594">
    <property type="entry name" value="HATPase_dom"/>
</dbReference>
<dbReference type="SMART" id="SM00388">
    <property type="entry name" value="HisKA"/>
    <property type="match status" value="1"/>
</dbReference>
<evidence type="ECO:0000313" key="11">
    <source>
        <dbReference type="Proteomes" id="UP000186309"/>
    </source>
</evidence>
<dbReference type="RefSeq" id="WP_237170554.1">
    <property type="nucleotide sequence ID" value="NZ_CP019082.1"/>
</dbReference>
<dbReference type="SUPFAM" id="SSF55874">
    <property type="entry name" value="ATPase domain of HSP90 chaperone/DNA topoisomerase II/histidine kinase"/>
    <property type="match status" value="1"/>
</dbReference>
<dbReference type="EC" id="2.7.13.3" evidence="2"/>
<keyword evidence="5" id="KW-0547">Nucleotide-binding</keyword>
<dbReference type="EMBL" id="CP019082">
    <property type="protein sequence ID" value="APW62688.1"/>
    <property type="molecule type" value="Genomic_DNA"/>
</dbReference>
<evidence type="ECO:0000256" key="8">
    <source>
        <dbReference type="ARBA" id="ARBA00023012"/>
    </source>
</evidence>
<accession>A0A1U7CUV2</accession>
<evidence type="ECO:0000256" key="4">
    <source>
        <dbReference type="ARBA" id="ARBA00022679"/>
    </source>
</evidence>
<feature type="domain" description="Histidine kinase" evidence="9">
    <location>
        <begin position="69"/>
        <end position="285"/>
    </location>
</feature>
<dbReference type="InterPro" id="IPR005467">
    <property type="entry name" value="His_kinase_dom"/>
</dbReference>
<keyword evidence="3" id="KW-0597">Phosphoprotein</keyword>
<dbReference type="GO" id="GO:0005524">
    <property type="term" value="F:ATP binding"/>
    <property type="evidence" value="ECO:0007669"/>
    <property type="project" value="UniProtKB-KW"/>
</dbReference>
<keyword evidence="7" id="KW-0067">ATP-binding</keyword>
<dbReference type="PROSITE" id="PS50109">
    <property type="entry name" value="HIS_KIN"/>
    <property type="match status" value="1"/>
</dbReference>
<name>A0A1U7CUV2_9BACT</name>
<keyword evidence="6" id="KW-0418">Kinase</keyword>
<gene>
    <name evidence="10" type="primary">zraS_10</name>
    <name evidence="10" type="ORF">BSF38_04239</name>
</gene>
<evidence type="ECO:0000256" key="5">
    <source>
        <dbReference type="ARBA" id="ARBA00022741"/>
    </source>
</evidence>
<dbReference type="Gene3D" id="3.30.565.10">
    <property type="entry name" value="Histidine kinase-like ATPase, C-terminal domain"/>
    <property type="match status" value="1"/>
</dbReference>